<keyword evidence="1" id="KW-0732">Signal</keyword>
<dbReference type="InParanoid" id="A0A369K779"/>
<reference evidence="2" key="1">
    <citation type="submission" date="2018-04" db="EMBL/GenBank/DDBJ databases">
        <title>Whole genome sequencing of Hypsizygus marmoreus.</title>
        <authorList>
            <person name="Choi I.-G."/>
            <person name="Min B."/>
            <person name="Kim J.-G."/>
            <person name="Kim S."/>
            <person name="Oh Y.-L."/>
            <person name="Kong W.-S."/>
            <person name="Park H."/>
            <person name="Jeong J."/>
            <person name="Song E.-S."/>
        </authorList>
    </citation>
    <scope>NUCLEOTIDE SEQUENCE [LARGE SCALE GENOMIC DNA]</scope>
    <source>
        <strain evidence="2">51987-8</strain>
    </source>
</reference>
<protein>
    <submittedName>
        <fullName evidence="2">Uncharacterized protein</fullName>
    </submittedName>
</protein>
<name>A0A369K779_HYPMA</name>
<evidence type="ECO:0000313" key="2">
    <source>
        <dbReference type="EMBL" id="RDB27654.1"/>
    </source>
</evidence>
<dbReference type="AlphaFoldDB" id="A0A369K779"/>
<keyword evidence="3" id="KW-1185">Reference proteome</keyword>
<comment type="caution">
    <text evidence="2">The sequence shown here is derived from an EMBL/GenBank/DDBJ whole genome shotgun (WGS) entry which is preliminary data.</text>
</comment>
<organism evidence="2 3">
    <name type="scientific">Hypsizygus marmoreus</name>
    <name type="common">White beech mushroom</name>
    <name type="synonym">Agaricus marmoreus</name>
    <dbReference type="NCBI Taxonomy" id="39966"/>
    <lineage>
        <taxon>Eukaryota</taxon>
        <taxon>Fungi</taxon>
        <taxon>Dikarya</taxon>
        <taxon>Basidiomycota</taxon>
        <taxon>Agaricomycotina</taxon>
        <taxon>Agaricomycetes</taxon>
        <taxon>Agaricomycetidae</taxon>
        <taxon>Agaricales</taxon>
        <taxon>Tricholomatineae</taxon>
        <taxon>Lyophyllaceae</taxon>
        <taxon>Hypsizygus</taxon>
    </lineage>
</organism>
<accession>A0A369K779</accession>
<dbReference type="EMBL" id="LUEZ02000014">
    <property type="protein sequence ID" value="RDB27654.1"/>
    <property type="molecule type" value="Genomic_DNA"/>
</dbReference>
<sequence length="70" mass="7583">MQFKSLFVLLTIAIASDAATTGEGKVLTVKKIYHTIIDKSPYLVDRTTTVVWTQRPSISATTDAAVETPA</sequence>
<feature type="signal peptide" evidence="1">
    <location>
        <begin position="1"/>
        <end position="18"/>
    </location>
</feature>
<dbReference type="OrthoDB" id="3025387at2759"/>
<gene>
    <name evidence="2" type="ORF">Hypma_003182</name>
</gene>
<evidence type="ECO:0000313" key="3">
    <source>
        <dbReference type="Proteomes" id="UP000076154"/>
    </source>
</evidence>
<evidence type="ECO:0000256" key="1">
    <source>
        <dbReference type="SAM" id="SignalP"/>
    </source>
</evidence>
<dbReference type="Proteomes" id="UP000076154">
    <property type="component" value="Unassembled WGS sequence"/>
</dbReference>
<proteinExistence type="predicted"/>
<feature type="chain" id="PRO_5016754153" evidence="1">
    <location>
        <begin position="19"/>
        <end position="70"/>
    </location>
</feature>